<evidence type="ECO:0000256" key="5">
    <source>
        <dbReference type="SAM" id="Phobius"/>
    </source>
</evidence>
<dbReference type="PANTHER" id="PTHR39344:SF1">
    <property type="entry name" value="UPF0182 PROTEIN SLL1060"/>
    <property type="match status" value="1"/>
</dbReference>
<evidence type="ECO:0000256" key="4">
    <source>
        <dbReference type="ARBA" id="ARBA00023136"/>
    </source>
</evidence>
<keyword evidence="3 5" id="KW-1133">Transmembrane helix</keyword>
<protein>
    <submittedName>
        <fullName evidence="6">Uncharacterized membrane protein, UPF0182 family</fullName>
    </submittedName>
</protein>
<dbReference type="InterPro" id="IPR005372">
    <property type="entry name" value="UPF0182"/>
</dbReference>
<evidence type="ECO:0000256" key="1">
    <source>
        <dbReference type="ARBA" id="ARBA00022475"/>
    </source>
</evidence>
<proteinExistence type="predicted"/>
<accession>A0A1I1D6M8</accession>
<dbReference type="Pfam" id="PF03699">
    <property type="entry name" value="UPF0182"/>
    <property type="match status" value="1"/>
</dbReference>
<dbReference type="AlphaFoldDB" id="A0A1I1D6M8"/>
<dbReference type="PANTHER" id="PTHR39344">
    <property type="entry name" value="UPF0182 PROTEIN SLL1060"/>
    <property type="match status" value="1"/>
</dbReference>
<feature type="transmembrane region" description="Helical" evidence="5">
    <location>
        <begin position="6"/>
        <end position="25"/>
    </location>
</feature>
<reference evidence="7" key="1">
    <citation type="submission" date="2016-10" db="EMBL/GenBank/DDBJ databases">
        <authorList>
            <person name="Varghese N."/>
            <person name="Submissions S."/>
        </authorList>
    </citation>
    <scope>NUCLEOTIDE SEQUENCE [LARGE SCALE GENOMIC DNA]</scope>
    <source>
        <strain evidence="7">ATCC 43811</strain>
    </source>
</reference>
<feature type="transmembrane region" description="Helical" evidence="5">
    <location>
        <begin position="92"/>
        <end position="114"/>
    </location>
</feature>
<evidence type="ECO:0000313" key="7">
    <source>
        <dbReference type="Proteomes" id="UP000240042"/>
    </source>
</evidence>
<keyword evidence="2 5" id="KW-0812">Transmembrane</keyword>
<keyword evidence="7" id="KW-1185">Reference proteome</keyword>
<dbReference type="EMBL" id="FOKY01000001">
    <property type="protein sequence ID" value="SFB70032.1"/>
    <property type="molecule type" value="Genomic_DNA"/>
</dbReference>
<dbReference type="GO" id="GO:0005576">
    <property type="term" value="C:extracellular region"/>
    <property type="evidence" value="ECO:0007669"/>
    <property type="project" value="TreeGrafter"/>
</dbReference>
<gene>
    <name evidence="6" type="ORF">SAMN02745150_00321</name>
</gene>
<evidence type="ECO:0000256" key="3">
    <source>
        <dbReference type="ARBA" id="ARBA00022989"/>
    </source>
</evidence>
<dbReference type="GO" id="GO:0016020">
    <property type="term" value="C:membrane"/>
    <property type="evidence" value="ECO:0007669"/>
    <property type="project" value="InterPro"/>
</dbReference>
<sequence>MKKSIYRIITVIMLIVAGIIGLIFLSSRVIIEISWLLSQESLRTAYTLMFVRLFTIPLTAFLLSIIAIFHSLSGSPAERKNTRFTFAKTLTIFFAAAVAEYFLRAAEALIFAFFAGKTGKVDALFGLDMAFYLFWLPLLKRTSLLLGGFFFLLAGFRFIYPSEKYKFDTVSFSLALFCTLIFFIIFKAENITSKILPVHFIGFIEVYGRFVPFILSALTIFLLALIVTFIGVRSKITAVSMAITIIFVLSAHTIWPFYLEKIIFSPNKSAYQEKFAAIHAENTRKAFAIDNIMRDQAFLANSQNLNQILQKNFWEDSQHFLKAVQKNQEILPIFSIEKVSPLLIKDSNDQINPYFITAREIDHTLGTDWDIKHFRNIFGHGAVIGKAFKFTADGYPDLTLKNLSMQADDPAFVLNKPAIFFSDSIDSFAFVNSTMPIADFSQESAPIAERTYRNIRAVPVNPLLVMALTISYRDSRFLLTDYYRNDTQFLLKRKPSEIVKTLLPMFEYGDPRLIFHKNELWWELDAYSMSDKMFTALSVPTRWGLKNWLRSPLKAFVSAYSGEVRFAVVEPQDPHVKIAQRLFPKLFTRVMTLQPEEYLYPHELFDIQSRLLGAYHETNASSFYAGLNERTIARPLNSDEPENITFVMIETNNNHYLAMQRTYVPKNKNIFSARLLGYLDENGTSKLHLYEASSHLGTAGLAQAEAFLNQDQDFSRLATLWGQRGSRISSSDTVFYPTKDGGIYLRTIFLESESVSIPLATRFALINNTKVIIDITPEDLTHDSREIFIPQEELSREQQLQLSINNAYGYYLEAEKARLEGNTQVFRENVDKIGESLQHLAN</sequence>
<dbReference type="OrthoDB" id="9763654at2"/>
<feature type="transmembrane region" description="Helical" evidence="5">
    <location>
        <begin position="46"/>
        <end position="72"/>
    </location>
</feature>
<dbReference type="STRING" id="34097.SAMN02745150_00321"/>
<feature type="transmembrane region" description="Helical" evidence="5">
    <location>
        <begin position="167"/>
        <end position="186"/>
    </location>
</feature>
<name>A0A1I1D6M8_BREAD</name>
<feature type="transmembrane region" description="Helical" evidence="5">
    <location>
        <begin position="206"/>
        <end position="232"/>
    </location>
</feature>
<dbReference type="RefSeq" id="WP_092317689.1">
    <property type="nucleotide sequence ID" value="NZ_FOKY01000001.1"/>
</dbReference>
<keyword evidence="4 5" id="KW-0472">Membrane</keyword>
<dbReference type="Proteomes" id="UP000240042">
    <property type="component" value="Unassembled WGS sequence"/>
</dbReference>
<evidence type="ECO:0000256" key="2">
    <source>
        <dbReference type="ARBA" id="ARBA00022692"/>
    </source>
</evidence>
<feature type="transmembrane region" description="Helical" evidence="5">
    <location>
        <begin position="144"/>
        <end position="160"/>
    </location>
</feature>
<organism evidence="6 7">
    <name type="scientific">Brevinema andersonii</name>
    <dbReference type="NCBI Taxonomy" id="34097"/>
    <lineage>
        <taxon>Bacteria</taxon>
        <taxon>Pseudomonadati</taxon>
        <taxon>Spirochaetota</taxon>
        <taxon>Spirochaetia</taxon>
        <taxon>Brevinematales</taxon>
        <taxon>Brevinemataceae</taxon>
        <taxon>Brevinema</taxon>
    </lineage>
</organism>
<feature type="transmembrane region" description="Helical" evidence="5">
    <location>
        <begin position="239"/>
        <end position="258"/>
    </location>
</feature>
<evidence type="ECO:0000313" key="6">
    <source>
        <dbReference type="EMBL" id="SFB70032.1"/>
    </source>
</evidence>
<keyword evidence="1" id="KW-1003">Cell membrane</keyword>